<comment type="caution">
    <text evidence="3">Lacks conserved residue(s) required for the propagation of feature annotation.</text>
</comment>
<evidence type="ECO:0000313" key="5">
    <source>
        <dbReference type="EMBL" id="MBA4657467.1"/>
    </source>
</evidence>
<keyword evidence="1" id="KW-0805">Transcription regulation</keyword>
<reference evidence="5" key="2">
    <citation type="submission" date="2020-07" db="EMBL/GenBank/DDBJ databases">
        <authorList>
            <person name="Vera ALvarez R."/>
            <person name="Arias-Moreno D.M."/>
            <person name="Jimenez-Jacinto V."/>
            <person name="Jimenez-Bremont J.F."/>
            <person name="Swaminathan K."/>
            <person name="Moose S.P."/>
            <person name="Guerrero-Gonzalez M.L."/>
            <person name="Marino-Ramirez L."/>
            <person name="Landsman D."/>
            <person name="Rodriguez-Kessler M."/>
            <person name="Delgado-Sanchez P."/>
        </authorList>
    </citation>
    <scope>NUCLEOTIDE SEQUENCE</scope>
    <source>
        <tissue evidence="5">Cladode</tissue>
    </source>
</reference>
<dbReference type="AlphaFoldDB" id="A0A7C9E411"/>
<dbReference type="PROSITE" id="PS50985">
    <property type="entry name" value="GRAS"/>
    <property type="match status" value="1"/>
</dbReference>
<dbReference type="Pfam" id="PF03514">
    <property type="entry name" value="GRAS"/>
    <property type="match status" value="1"/>
</dbReference>
<protein>
    <submittedName>
        <fullName evidence="5">Uncharacterized protein</fullName>
    </submittedName>
</protein>
<feature type="region of interest" description="Disordered" evidence="4">
    <location>
        <begin position="1"/>
        <end position="29"/>
    </location>
</feature>
<evidence type="ECO:0000256" key="2">
    <source>
        <dbReference type="ARBA" id="ARBA00023163"/>
    </source>
</evidence>
<feature type="short sequence motif" description="LXXLL motif" evidence="3">
    <location>
        <begin position="297"/>
        <end position="301"/>
    </location>
</feature>
<name>A0A7C9E411_OPUST</name>
<dbReference type="PANTHER" id="PTHR31636">
    <property type="entry name" value="OSJNBA0084A10.13 PROTEIN-RELATED"/>
    <property type="match status" value="1"/>
</dbReference>
<proteinExistence type="inferred from homology"/>
<dbReference type="InterPro" id="IPR005202">
    <property type="entry name" value="TF_GRAS"/>
</dbReference>
<evidence type="ECO:0000256" key="1">
    <source>
        <dbReference type="ARBA" id="ARBA00023015"/>
    </source>
</evidence>
<evidence type="ECO:0000256" key="3">
    <source>
        <dbReference type="PROSITE-ProRule" id="PRU01191"/>
    </source>
</evidence>
<evidence type="ECO:0000256" key="4">
    <source>
        <dbReference type="SAM" id="MobiDB-lite"/>
    </source>
</evidence>
<organism evidence="5">
    <name type="scientific">Opuntia streptacantha</name>
    <name type="common">Prickly pear cactus</name>
    <name type="synonym">Opuntia cardona</name>
    <dbReference type="NCBI Taxonomy" id="393608"/>
    <lineage>
        <taxon>Eukaryota</taxon>
        <taxon>Viridiplantae</taxon>
        <taxon>Streptophyta</taxon>
        <taxon>Embryophyta</taxon>
        <taxon>Tracheophyta</taxon>
        <taxon>Spermatophyta</taxon>
        <taxon>Magnoliopsida</taxon>
        <taxon>eudicotyledons</taxon>
        <taxon>Gunneridae</taxon>
        <taxon>Pentapetalae</taxon>
        <taxon>Caryophyllales</taxon>
        <taxon>Cactineae</taxon>
        <taxon>Cactaceae</taxon>
        <taxon>Opuntioideae</taxon>
        <taxon>Opuntia</taxon>
    </lineage>
</organism>
<comment type="similarity">
    <text evidence="3">Belongs to the GRAS family.</text>
</comment>
<feature type="region of interest" description="SAW" evidence="3">
    <location>
        <begin position="384"/>
        <end position="461"/>
    </location>
</feature>
<keyword evidence="2" id="KW-0804">Transcription</keyword>
<accession>A0A7C9E411</accession>
<reference evidence="5" key="1">
    <citation type="journal article" date="2013" name="J. Plant Res.">
        <title>Effect of fungi and light on seed germination of three Opuntia species from semiarid lands of central Mexico.</title>
        <authorList>
            <person name="Delgado-Sanchez P."/>
            <person name="Jimenez-Bremont J.F."/>
            <person name="Guerrero-Gonzalez Mde L."/>
            <person name="Flores J."/>
        </authorList>
    </citation>
    <scope>NUCLEOTIDE SEQUENCE</scope>
    <source>
        <tissue evidence="5">Cladode</tissue>
    </source>
</reference>
<sequence>MLGSSSYSSEEDHPDHNHPSPSDMSRHPPRCITTTYQCQQLISSTSSSSILAAPPRQLLISCAELISRFEFSSANCLLSLLSSHLASPSGDSTERLVFYFCKALDHRVKNSYLSSCRSIGFNPSNGSSIGTPLASSFLFSQPSVHVQVASSARVGYLTYLALNQVTPFIRFAHLTANQAILEAIEGYKAVHILDMDIMHGVQWPPLLQAIGERSATLGHPAPTIRITGGGRDLELLNRTGDRIRKFAQSLGLKFQFHHLIMVDSNLTEAVEAINALELHLHFQEEEEVLALHCGDFLHRLLREYDTTFLRRFLHKVKILNPRVFTVGEREADHNHPLFLRRFIEAIDHYGAVFDSLEATLPPLSQERVAVEERWFGEEIKDVIGQEGEPRRQRHQKYESWEAVMRSSGFKSLPLSPFSVSQAKLLLRLHYPSEGYQLQVFHSNCLLLGWKNRPLFSVSSWQ</sequence>
<dbReference type="EMBL" id="GISG01196300">
    <property type="protein sequence ID" value="MBA4657467.1"/>
    <property type="molecule type" value="Transcribed_RNA"/>
</dbReference>
<feature type="short sequence motif" description="VHIID" evidence="3">
    <location>
        <begin position="190"/>
        <end position="194"/>
    </location>
</feature>